<accession>A0A9W8AW04</accession>
<dbReference type="InterPro" id="IPR002885">
    <property type="entry name" value="PPR_rpt"/>
</dbReference>
<protein>
    <submittedName>
        <fullName evidence="2">Uncharacterized protein</fullName>
    </submittedName>
</protein>
<evidence type="ECO:0000313" key="3">
    <source>
        <dbReference type="Proteomes" id="UP001151582"/>
    </source>
</evidence>
<organism evidence="2 3">
    <name type="scientific">Dimargaris verticillata</name>
    <dbReference type="NCBI Taxonomy" id="2761393"/>
    <lineage>
        <taxon>Eukaryota</taxon>
        <taxon>Fungi</taxon>
        <taxon>Fungi incertae sedis</taxon>
        <taxon>Zoopagomycota</taxon>
        <taxon>Kickxellomycotina</taxon>
        <taxon>Dimargaritomycetes</taxon>
        <taxon>Dimargaritales</taxon>
        <taxon>Dimargaritaceae</taxon>
        <taxon>Dimargaris</taxon>
    </lineage>
</organism>
<dbReference type="AlphaFoldDB" id="A0A9W8AW04"/>
<comment type="caution">
    <text evidence="2">The sequence shown here is derived from an EMBL/GenBank/DDBJ whole genome shotgun (WGS) entry which is preliminary data.</text>
</comment>
<proteinExistence type="predicted"/>
<dbReference type="PROSITE" id="PS51375">
    <property type="entry name" value="PPR"/>
    <property type="match status" value="1"/>
</dbReference>
<sequence>LPLPGFSCHPRNAQAAQWGPGVLPVDRQSLGTLLNAWAKRGEMEKITKLLERMVAFAPTPESKVDLMPSTDTLAGIFSGFIAKGFSRYVVYGYYLLLQRGPSQNNVLNMLQSYPAVERMLTFIPHHSDLQPTAQWPHLVDPYQPTNHRLILSAGFALINEVHPNLALHLWRDWEAAVRAQTLAYYQNVMGTRSTKDPHATALLVRPDSAVQSAMVRLGGALIAHFARKHQVHPLKNMAQHLLRVLKVQIAQLVDAQGPLNLSFDQGWESHKSSTQELHPYIPLCDQLMSALTQLHQLPLVYEFGLELLSLEQDTRDLIVRYPALAIKPVSHAIVGHLLTAKPQALSLDSAWAGLVDAIIQSPIPLTYLELNRLIRELLQQGALDTVVRILQQAVITTPPPALDKGMADGNSAPTRANLVVSPKGRAQEQPLPRHLELPVLASVVQAIKSARQLHLLKPVNTAIRDRFCSSVGNWRRATELAGVATDI</sequence>
<gene>
    <name evidence="2" type="ORF">H4R34_005730</name>
</gene>
<dbReference type="EMBL" id="JANBQB010001360">
    <property type="protein sequence ID" value="KAJ1971486.1"/>
    <property type="molecule type" value="Genomic_DNA"/>
</dbReference>
<dbReference type="Proteomes" id="UP001151582">
    <property type="component" value="Unassembled WGS sequence"/>
</dbReference>
<evidence type="ECO:0000256" key="1">
    <source>
        <dbReference type="PROSITE-ProRule" id="PRU00708"/>
    </source>
</evidence>
<evidence type="ECO:0000313" key="2">
    <source>
        <dbReference type="EMBL" id="KAJ1971486.1"/>
    </source>
</evidence>
<feature type="non-terminal residue" evidence="2">
    <location>
        <position position="1"/>
    </location>
</feature>
<reference evidence="2" key="1">
    <citation type="submission" date="2022-07" db="EMBL/GenBank/DDBJ databases">
        <title>Phylogenomic reconstructions and comparative analyses of Kickxellomycotina fungi.</title>
        <authorList>
            <person name="Reynolds N.K."/>
            <person name="Stajich J.E."/>
            <person name="Barry K."/>
            <person name="Grigoriev I.V."/>
            <person name="Crous P."/>
            <person name="Smith M.E."/>
        </authorList>
    </citation>
    <scope>NUCLEOTIDE SEQUENCE</scope>
    <source>
        <strain evidence="2">RSA 567</strain>
    </source>
</reference>
<name>A0A9W8AW04_9FUNG</name>
<feature type="repeat" description="PPR" evidence="1">
    <location>
        <begin position="26"/>
        <end position="60"/>
    </location>
</feature>
<keyword evidence="3" id="KW-1185">Reference proteome</keyword>